<dbReference type="AlphaFoldDB" id="A0AB39HID0"/>
<dbReference type="InterPro" id="IPR039536">
    <property type="entry name" value="TetR_C_Proteobacteria"/>
</dbReference>
<evidence type="ECO:0000256" key="4">
    <source>
        <dbReference type="PROSITE-ProRule" id="PRU00335"/>
    </source>
</evidence>
<accession>A0AB39HID0</accession>
<evidence type="ECO:0000313" key="6">
    <source>
        <dbReference type="EMBL" id="XDK26148.1"/>
    </source>
</evidence>
<dbReference type="PANTHER" id="PTHR30055:SF119">
    <property type="entry name" value="NALC"/>
    <property type="match status" value="1"/>
</dbReference>
<dbReference type="Pfam" id="PF14246">
    <property type="entry name" value="TetR_C_7"/>
    <property type="match status" value="1"/>
</dbReference>
<dbReference type="KEGG" id="vih:AB0763_05785"/>
<dbReference type="Gene3D" id="1.10.10.60">
    <property type="entry name" value="Homeodomain-like"/>
    <property type="match status" value="1"/>
</dbReference>
<dbReference type="RefSeq" id="WP_306101684.1">
    <property type="nucleotide sequence ID" value="NZ_CP162601.1"/>
</dbReference>
<keyword evidence="1" id="KW-0805">Transcription regulation</keyword>
<dbReference type="PANTHER" id="PTHR30055">
    <property type="entry name" value="HTH-TYPE TRANSCRIPTIONAL REGULATOR RUTR"/>
    <property type="match status" value="1"/>
</dbReference>
<proteinExistence type="predicted"/>
<protein>
    <submittedName>
        <fullName evidence="6">TetR/AcrR family transcriptional regulator</fullName>
    </submittedName>
</protein>
<reference evidence="6" key="1">
    <citation type="submission" date="2024-07" db="EMBL/GenBank/DDBJ databases">
        <title>Genome Analysis of a Potential Novel Vibrio Species Secreting pH- and Thermo-stable Alginate Lyase and its Application in Producing Alginate Oligosaccharides.</title>
        <authorList>
            <person name="Huang H."/>
            <person name="Bao K."/>
        </authorList>
    </citation>
    <scope>NUCLEOTIDE SEQUENCE</scope>
    <source>
        <strain evidence="6">HB236076</strain>
    </source>
</reference>
<dbReference type="InterPro" id="IPR009057">
    <property type="entry name" value="Homeodomain-like_sf"/>
</dbReference>
<dbReference type="PROSITE" id="PS50977">
    <property type="entry name" value="HTH_TETR_2"/>
    <property type="match status" value="1"/>
</dbReference>
<dbReference type="Gene3D" id="1.10.357.10">
    <property type="entry name" value="Tetracycline Repressor, domain 2"/>
    <property type="match status" value="1"/>
</dbReference>
<dbReference type="EMBL" id="CP162601">
    <property type="protein sequence ID" value="XDK26148.1"/>
    <property type="molecule type" value="Genomic_DNA"/>
</dbReference>
<organism evidence="6">
    <name type="scientific">Vibrio sp. HB236076</name>
    <dbReference type="NCBI Taxonomy" id="3232307"/>
    <lineage>
        <taxon>Bacteria</taxon>
        <taxon>Pseudomonadati</taxon>
        <taxon>Pseudomonadota</taxon>
        <taxon>Gammaproteobacteria</taxon>
        <taxon>Vibrionales</taxon>
        <taxon>Vibrionaceae</taxon>
        <taxon>Vibrio</taxon>
    </lineage>
</organism>
<dbReference type="GO" id="GO:0000976">
    <property type="term" value="F:transcription cis-regulatory region binding"/>
    <property type="evidence" value="ECO:0007669"/>
    <property type="project" value="TreeGrafter"/>
</dbReference>
<dbReference type="GO" id="GO:0003700">
    <property type="term" value="F:DNA-binding transcription factor activity"/>
    <property type="evidence" value="ECO:0007669"/>
    <property type="project" value="TreeGrafter"/>
</dbReference>
<keyword evidence="2 4" id="KW-0238">DNA-binding</keyword>
<dbReference type="PRINTS" id="PR00455">
    <property type="entry name" value="HTHTETR"/>
</dbReference>
<dbReference type="InterPro" id="IPR050109">
    <property type="entry name" value="HTH-type_TetR-like_transc_reg"/>
</dbReference>
<gene>
    <name evidence="6" type="ORF">AB0763_05785</name>
</gene>
<dbReference type="Pfam" id="PF00440">
    <property type="entry name" value="TetR_N"/>
    <property type="match status" value="1"/>
</dbReference>
<name>A0AB39HID0_9VIBR</name>
<feature type="domain" description="HTH tetR-type" evidence="5">
    <location>
        <begin position="6"/>
        <end position="66"/>
    </location>
</feature>
<dbReference type="FunFam" id="1.10.10.60:FF:000141">
    <property type="entry name" value="TetR family transcriptional regulator"/>
    <property type="match status" value="1"/>
</dbReference>
<evidence type="ECO:0000256" key="3">
    <source>
        <dbReference type="ARBA" id="ARBA00023163"/>
    </source>
</evidence>
<feature type="DNA-binding region" description="H-T-H motif" evidence="4">
    <location>
        <begin position="29"/>
        <end position="48"/>
    </location>
</feature>
<keyword evidence="3" id="KW-0804">Transcription</keyword>
<evidence type="ECO:0000259" key="5">
    <source>
        <dbReference type="PROSITE" id="PS50977"/>
    </source>
</evidence>
<evidence type="ECO:0000256" key="2">
    <source>
        <dbReference type="ARBA" id="ARBA00023125"/>
    </source>
</evidence>
<sequence>MRIKTEERRQAIITSAKEMFREHGFEATSMDMIAKHCGGSKATLYNYFKSKEAIFLAVIEHTTKIDFEPAFLKLEQNSAQPLHKLLCQFGQHYLSVILTPRMTSVRRMVYAESTRSNIGLQFYQNGPEKGLKRLAQFFDHQIELGKLQSHNTQVAALQFKALLHAELLEPYQLGCINSIEEQNITAAVERAVTGFLAIYQPQHKLPVSS</sequence>
<dbReference type="SUPFAM" id="SSF46689">
    <property type="entry name" value="Homeodomain-like"/>
    <property type="match status" value="1"/>
</dbReference>
<evidence type="ECO:0000256" key="1">
    <source>
        <dbReference type="ARBA" id="ARBA00023015"/>
    </source>
</evidence>
<dbReference type="InterPro" id="IPR001647">
    <property type="entry name" value="HTH_TetR"/>
</dbReference>